<feature type="domain" description="BT-3044-like C-terminal" evidence="1">
    <location>
        <begin position="162"/>
        <end position="301"/>
    </location>
</feature>
<dbReference type="AlphaFoldDB" id="A0AAJ6BGG7"/>
<dbReference type="InterPro" id="IPR025371">
    <property type="entry name" value="BT_3044-like_C"/>
</dbReference>
<dbReference type="InterPro" id="IPR032509">
    <property type="entry name" value="DUF4973"/>
</dbReference>
<dbReference type="EMBL" id="CP119311">
    <property type="protein sequence ID" value="WEK34744.1"/>
    <property type="molecule type" value="Genomic_DNA"/>
</dbReference>
<dbReference type="Pfam" id="PF16343">
    <property type="entry name" value="DUF4973"/>
    <property type="match status" value="1"/>
</dbReference>
<dbReference type="Gene3D" id="2.60.40.1740">
    <property type="entry name" value="hypothetical protein (bacova_03559)"/>
    <property type="match status" value="1"/>
</dbReference>
<protein>
    <submittedName>
        <fullName evidence="3">DUF4973 domain-containing protein</fullName>
    </submittedName>
</protein>
<dbReference type="Pfam" id="PF14274">
    <property type="entry name" value="BT_3044-like_C"/>
    <property type="match status" value="1"/>
</dbReference>
<feature type="domain" description="DUF4973" evidence="2">
    <location>
        <begin position="23"/>
        <end position="147"/>
    </location>
</feature>
<dbReference type="Gene3D" id="2.40.128.440">
    <property type="entry name" value="Uncharacterised protein PF14274, DUF4361"/>
    <property type="match status" value="1"/>
</dbReference>
<evidence type="ECO:0000313" key="3">
    <source>
        <dbReference type="EMBL" id="WEK34744.1"/>
    </source>
</evidence>
<sequence>MKKIFYLLIVAGLFMGTSCSKEWTKELYMQEVSFVRSGVTLVYPKYQSAGGSVTMRVPVVLSGSTTNGEDIQVTIAIDRDSLNALNFERFRLREDLYFRELPEANYTFESMTTTIPAGSIQGYFNLTLKLEGLDLVDKYMLPLKIVSTSKSNVSTRRWFSRTLMHIVPFNDFSGKYSNAGLIWNRDVAENNQTALTTPHRNAWVVDERTVFFYAGNIDEEAYDRRKYKVYATFNADSTVSLRADDPAIHFSHRAGSYTSQKEPDGVLPYLEITRITMNLEYWYSDITNPSFPINYRFVGPLTMERRRNTQIPEEDSQVLFE</sequence>
<evidence type="ECO:0000259" key="1">
    <source>
        <dbReference type="Pfam" id="PF14274"/>
    </source>
</evidence>
<organism evidence="3 4">
    <name type="scientific">Candidatus Pseudobacter hemicellulosilyticus</name>
    <dbReference type="NCBI Taxonomy" id="3121375"/>
    <lineage>
        <taxon>Bacteria</taxon>
        <taxon>Pseudomonadati</taxon>
        <taxon>Bacteroidota</taxon>
        <taxon>Chitinophagia</taxon>
        <taxon>Chitinophagales</taxon>
        <taxon>Chitinophagaceae</taxon>
        <taxon>Pseudobacter</taxon>
    </lineage>
</organism>
<reference evidence="3" key="1">
    <citation type="submission" date="2023-03" db="EMBL/GenBank/DDBJ databases">
        <title>Andean soil-derived lignocellulolytic bacterial consortium as a source of novel taxa and putative plastic-active enzymes.</title>
        <authorList>
            <person name="Diaz-Garcia L."/>
            <person name="Chuvochina M."/>
            <person name="Feuerriegel G."/>
            <person name="Bunk B."/>
            <person name="Sproer C."/>
            <person name="Streit W.R."/>
            <person name="Rodriguez L.M."/>
            <person name="Overmann J."/>
            <person name="Jimenez D.J."/>
        </authorList>
    </citation>
    <scope>NUCLEOTIDE SEQUENCE</scope>
    <source>
        <strain evidence="3">MAG 7</strain>
    </source>
</reference>
<gene>
    <name evidence="3" type="ORF">P0Y53_19840</name>
</gene>
<accession>A0AAJ6BGG7</accession>
<evidence type="ECO:0000313" key="4">
    <source>
        <dbReference type="Proteomes" id="UP001220610"/>
    </source>
</evidence>
<proteinExistence type="predicted"/>
<evidence type="ECO:0000259" key="2">
    <source>
        <dbReference type="Pfam" id="PF16343"/>
    </source>
</evidence>
<name>A0AAJ6BGG7_9BACT</name>
<dbReference type="Proteomes" id="UP001220610">
    <property type="component" value="Chromosome"/>
</dbReference>